<evidence type="ECO:0000256" key="1">
    <source>
        <dbReference type="SAM" id="MobiDB-lite"/>
    </source>
</evidence>
<reference evidence="2" key="1">
    <citation type="submission" date="2021-03" db="UniProtKB">
        <authorList>
            <consortium name="EnsemblPlants"/>
        </authorList>
    </citation>
    <scope>IDENTIFICATION</scope>
</reference>
<accession>A0A803QNE8</accession>
<name>A0A803QNE8_CANSA</name>
<dbReference type="EnsemblPlants" id="evm.model.10.341">
    <property type="protein sequence ID" value="cds.evm.model.10.341"/>
    <property type="gene ID" value="evm.TU.10.341"/>
</dbReference>
<dbReference type="AlphaFoldDB" id="A0A803QNE8"/>
<dbReference type="EMBL" id="UZAU01000795">
    <property type="status" value="NOT_ANNOTATED_CDS"/>
    <property type="molecule type" value="Genomic_DNA"/>
</dbReference>
<evidence type="ECO:0000313" key="3">
    <source>
        <dbReference type="Proteomes" id="UP000596661"/>
    </source>
</evidence>
<dbReference type="Proteomes" id="UP000596661">
    <property type="component" value="Unassembled WGS sequence"/>
</dbReference>
<organism evidence="2 3">
    <name type="scientific">Cannabis sativa</name>
    <name type="common">Hemp</name>
    <name type="synonym">Marijuana</name>
    <dbReference type="NCBI Taxonomy" id="3483"/>
    <lineage>
        <taxon>Eukaryota</taxon>
        <taxon>Viridiplantae</taxon>
        <taxon>Streptophyta</taxon>
        <taxon>Embryophyta</taxon>
        <taxon>Tracheophyta</taxon>
        <taxon>Spermatophyta</taxon>
        <taxon>Magnoliopsida</taxon>
        <taxon>eudicotyledons</taxon>
        <taxon>Gunneridae</taxon>
        <taxon>Pentapetalae</taxon>
        <taxon>rosids</taxon>
        <taxon>fabids</taxon>
        <taxon>Rosales</taxon>
        <taxon>Cannabaceae</taxon>
        <taxon>Cannabis</taxon>
    </lineage>
</organism>
<feature type="compositionally biased region" description="Low complexity" evidence="1">
    <location>
        <begin position="99"/>
        <end position="112"/>
    </location>
</feature>
<dbReference type="Gramene" id="evm.model.10.341">
    <property type="protein sequence ID" value="cds.evm.model.10.341"/>
    <property type="gene ID" value="evm.TU.10.341"/>
</dbReference>
<evidence type="ECO:0000313" key="2">
    <source>
        <dbReference type="EnsemblPlants" id="cds.evm.model.10.341"/>
    </source>
</evidence>
<keyword evidence="3" id="KW-1185">Reference proteome</keyword>
<proteinExistence type="predicted"/>
<feature type="region of interest" description="Disordered" evidence="1">
    <location>
        <begin position="74"/>
        <end position="182"/>
    </location>
</feature>
<sequence>MARTKQTLRRAPLYDPHVAIVATMGRIIVEEETAQPPGEAEPKVITSGLVGGVCCEIPRKNCRVHSEASLRIEPRGSVSDRPTCPVPTTRVKSKAIVVSSDSSSSNDDGMSSRMRGLTGGPSEEPTGQVRAKVAWTSSSVDASGPSLPPPPLGPAPAGQPIVQPTDQGTRRPRRGVGSATGKKVAESATQPLFISLALYKLGGNGVVYMWLSALGIHTRFWLSMSSAHDHYRGSSDAFQERVKVLEESVAAKIKANAELEVLLAEK</sequence>
<protein>
    <submittedName>
        <fullName evidence="2">Uncharacterized protein</fullName>
    </submittedName>
</protein>